<dbReference type="AlphaFoldDB" id="A0A0A9DJH9"/>
<name>A0A0A9DJH9_ARUDO</name>
<reference evidence="1" key="1">
    <citation type="submission" date="2014-09" db="EMBL/GenBank/DDBJ databases">
        <authorList>
            <person name="Magalhaes I.L.F."/>
            <person name="Oliveira U."/>
            <person name="Santos F.R."/>
            <person name="Vidigal T.H.D.A."/>
            <person name="Brescovit A.D."/>
            <person name="Santos A.J."/>
        </authorList>
    </citation>
    <scope>NUCLEOTIDE SEQUENCE</scope>
    <source>
        <tissue evidence="1">Shoot tissue taken approximately 20 cm above the soil surface</tissue>
    </source>
</reference>
<protein>
    <submittedName>
        <fullName evidence="1">Uncharacterized protein</fullName>
    </submittedName>
</protein>
<proteinExistence type="predicted"/>
<sequence>MTVPLWMSSRSICMICINFSTSNSASPILPSLLKVYLSKTSCLGNETIIHNFASFGIQTCCIRCLFSVLSNTH</sequence>
<accession>A0A0A9DJH9</accession>
<organism evidence="1">
    <name type="scientific">Arundo donax</name>
    <name type="common">Giant reed</name>
    <name type="synonym">Donax arundinaceus</name>
    <dbReference type="NCBI Taxonomy" id="35708"/>
    <lineage>
        <taxon>Eukaryota</taxon>
        <taxon>Viridiplantae</taxon>
        <taxon>Streptophyta</taxon>
        <taxon>Embryophyta</taxon>
        <taxon>Tracheophyta</taxon>
        <taxon>Spermatophyta</taxon>
        <taxon>Magnoliopsida</taxon>
        <taxon>Liliopsida</taxon>
        <taxon>Poales</taxon>
        <taxon>Poaceae</taxon>
        <taxon>PACMAD clade</taxon>
        <taxon>Arundinoideae</taxon>
        <taxon>Arundineae</taxon>
        <taxon>Arundo</taxon>
    </lineage>
</organism>
<evidence type="ECO:0000313" key="1">
    <source>
        <dbReference type="EMBL" id="JAD85810.1"/>
    </source>
</evidence>
<reference evidence="1" key="2">
    <citation type="journal article" date="2015" name="Data Brief">
        <title>Shoot transcriptome of the giant reed, Arundo donax.</title>
        <authorList>
            <person name="Barrero R.A."/>
            <person name="Guerrero F.D."/>
            <person name="Moolhuijzen P."/>
            <person name="Goolsby J.A."/>
            <person name="Tidwell J."/>
            <person name="Bellgard S.E."/>
            <person name="Bellgard M.I."/>
        </authorList>
    </citation>
    <scope>NUCLEOTIDE SEQUENCE</scope>
    <source>
        <tissue evidence="1">Shoot tissue taken approximately 20 cm above the soil surface</tissue>
    </source>
</reference>
<dbReference type="EMBL" id="GBRH01212085">
    <property type="protein sequence ID" value="JAD85810.1"/>
    <property type="molecule type" value="Transcribed_RNA"/>
</dbReference>